<dbReference type="EMBL" id="CASHSV030000409">
    <property type="protein sequence ID" value="CAJ2662067.1"/>
    <property type="molecule type" value="Genomic_DNA"/>
</dbReference>
<evidence type="ECO:0000313" key="1">
    <source>
        <dbReference type="EMBL" id="CAJ2662067.1"/>
    </source>
</evidence>
<accession>A0ACB0L0L5</accession>
<sequence length="451" mass="52016">MNPSFHSLPSSFIPSRFQNNNHPPTHLAVSKQKFMMIHQPFSSSSTSSYSSFSPFFPLQIKSKSFQMFNTPPPYLYINKNLTFPLNIHHYPSPSCSLHFSTNNTSNSTSFAVSYLINTFNFTPKFASKLCSTYKVYFKTTQNPDLVLNFFRNNGFSETQLSNMISKAPWLLCCNPSLRLIPKFQFFLSKGASKSDIANLVSKYPMVLSPSLENHIVPTYELLYRFMQSNEETINLVIHKPYLLSSYVVLNNIKILVDIGVKDSTIVRLFELRSCTRLFQTNEMLEMVEELKNSGFHPSKTTFVIALLSRENKPAWNEKVDLYKEWGWSDEDVEEAFKKQPHCMLVSITKINSVMNFWVNQLGWDARAIAKAPHILSLSLEKRIAPRAPIVQFLMESGLRKENASLTYPFVVSEKLFRDTYLKRFKEESSNLLKLYEEKLSLAYTTDKNGMR</sequence>
<comment type="caution">
    <text evidence="1">The sequence shown here is derived from an EMBL/GenBank/DDBJ whole genome shotgun (WGS) entry which is preliminary data.</text>
</comment>
<proteinExistence type="predicted"/>
<evidence type="ECO:0000313" key="2">
    <source>
        <dbReference type="Proteomes" id="UP001177021"/>
    </source>
</evidence>
<organism evidence="1 2">
    <name type="scientific">Trifolium pratense</name>
    <name type="common">Red clover</name>
    <dbReference type="NCBI Taxonomy" id="57577"/>
    <lineage>
        <taxon>Eukaryota</taxon>
        <taxon>Viridiplantae</taxon>
        <taxon>Streptophyta</taxon>
        <taxon>Embryophyta</taxon>
        <taxon>Tracheophyta</taxon>
        <taxon>Spermatophyta</taxon>
        <taxon>Magnoliopsida</taxon>
        <taxon>eudicotyledons</taxon>
        <taxon>Gunneridae</taxon>
        <taxon>Pentapetalae</taxon>
        <taxon>rosids</taxon>
        <taxon>fabids</taxon>
        <taxon>Fabales</taxon>
        <taxon>Fabaceae</taxon>
        <taxon>Papilionoideae</taxon>
        <taxon>50 kb inversion clade</taxon>
        <taxon>NPAAA clade</taxon>
        <taxon>Hologalegina</taxon>
        <taxon>IRL clade</taxon>
        <taxon>Trifolieae</taxon>
        <taxon>Trifolium</taxon>
    </lineage>
</organism>
<dbReference type="Proteomes" id="UP001177021">
    <property type="component" value="Unassembled WGS sequence"/>
</dbReference>
<protein>
    <submittedName>
        <fullName evidence="1">Uncharacterized protein</fullName>
    </submittedName>
</protein>
<keyword evidence="2" id="KW-1185">Reference proteome</keyword>
<gene>
    <name evidence="1" type="ORF">MILVUS5_LOCUS27686</name>
</gene>
<name>A0ACB0L0L5_TRIPR</name>
<reference evidence="1" key="1">
    <citation type="submission" date="2023-10" db="EMBL/GenBank/DDBJ databases">
        <authorList>
            <person name="Rodriguez Cubillos JULIANA M."/>
            <person name="De Vega J."/>
        </authorList>
    </citation>
    <scope>NUCLEOTIDE SEQUENCE</scope>
</reference>